<feature type="domain" description="HTH gntR-type" evidence="4">
    <location>
        <begin position="12"/>
        <end position="80"/>
    </location>
</feature>
<name>A0A7G5XDA4_9BACT</name>
<keyword evidence="6" id="KW-1185">Reference proteome</keyword>
<dbReference type="EMBL" id="CP060007">
    <property type="protein sequence ID" value="QNA43457.1"/>
    <property type="molecule type" value="Genomic_DNA"/>
</dbReference>
<accession>A0A7G5XDA4</accession>
<keyword evidence="1" id="KW-0805">Transcription regulation</keyword>
<evidence type="ECO:0000256" key="3">
    <source>
        <dbReference type="ARBA" id="ARBA00023163"/>
    </source>
</evidence>
<evidence type="ECO:0000259" key="4">
    <source>
        <dbReference type="PROSITE" id="PS50949"/>
    </source>
</evidence>
<gene>
    <name evidence="5" type="ORF">H4075_15395</name>
</gene>
<reference evidence="6" key="1">
    <citation type="submission" date="2020-08" db="EMBL/GenBank/DDBJ databases">
        <title>Lacibacter sp. S13-6-6 genome sequencing.</title>
        <authorList>
            <person name="Jin L."/>
        </authorList>
    </citation>
    <scope>NUCLEOTIDE SEQUENCE [LARGE SCALE GENOMIC DNA]</scope>
    <source>
        <strain evidence="6">S13-6-6</strain>
    </source>
</reference>
<dbReference type="Pfam" id="PF00392">
    <property type="entry name" value="GntR"/>
    <property type="match status" value="1"/>
</dbReference>
<dbReference type="KEGG" id="lacs:H4075_15395"/>
<dbReference type="SMART" id="SM00345">
    <property type="entry name" value="HTH_GNTR"/>
    <property type="match status" value="1"/>
</dbReference>
<evidence type="ECO:0000313" key="5">
    <source>
        <dbReference type="EMBL" id="QNA43457.1"/>
    </source>
</evidence>
<dbReference type="PANTHER" id="PTHR38445">
    <property type="entry name" value="HTH-TYPE TRANSCRIPTIONAL REPRESSOR YTRA"/>
    <property type="match status" value="1"/>
</dbReference>
<dbReference type="SUPFAM" id="SSF46785">
    <property type="entry name" value="Winged helix' DNA-binding domain"/>
    <property type="match status" value="1"/>
</dbReference>
<dbReference type="PANTHER" id="PTHR38445:SF10">
    <property type="entry name" value="GNTR-FAMILY TRANSCRIPTIONAL REGULATOR"/>
    <property type="match status" value="1"/>
</dbReference>
<protein>
    <submittedName>
        <fullName evidence="5">GntR family transcriptional regulator</fullName>
    </submittedName>
</protein>
<dbReference type="GO" id="GO:0003677">
    <property type="term" value="F:DNA binding"/>
    <property type="evidence" value="ECO:0007669"/>
    <property type="project" value="UniProtKB-KW"/>
</dbReference>
<dbReference type="RefSeq" id="WP_182801722.1">
    <property type="nucleotide sequence ID" value="NZ_CP060007.1"/>
</dbReference>
<evidence type="ECO:0000313" key="6">
    <source>
        <dbReference type="Proteomes" id="UP000515344"/>
    </source>
</evidence>
<dbReference type="CDD" id="cd07377">
    <property type="entry name" value="WHTH_GntR"/>
    <property type="match status" value="1"/>
</dbReference>
<dbReference type="InterPro" id="IPR028082">
    <property type="entry name" value="Peripla_BP_I"/>
</dbReference>
<dbReference type="Proteomes" id="UP000515344">
    <property type="component" value="Chromosome"/>
</dbReference>
<dbReference type="InterPro" id="IPR036390">
    <property type="entry name" value="WH_DNA-bd_sf"/>
</dbReference>
<keyword evidence="3" id="KW-0804">Transcription</keyword>
<evidence type="ECO:0000256" key="1">
    <source>
        <dbReference type="ARBA" id="ARBA00023015"/>
    </source>
</evidence>
<proteinExistence type="predicted"/>
<dbReference type="SUPFAM" id="SSF53822">
    <property type="entry name" value="Periplasmic binding protein-like I"/>
    <property type="match status" value="1"/>
</dbReference>
<dbReference type="GO" id="GO:0003700">
    <property type="term" value="F:DNA-binding transcription factor activity"/>
    <property type="evidence" value="ECO:0007669"/>
    <property type="project" value="InterPro"/>
</dbReference>
<dbReference type="AlphaFoldDB" id="A0A7G5XDA4"/>
<organism evidence="5 6">
    <name type="scientific">Lacibacter sediminis</name>
    <dbReference type="NCBI Taxonomy" id="2760713"/>
    <lineage>
        <taxon>Bacteria</taxon>
        <taxon>Pseudomonadati</taxon>
        <taxon>Bacteroidota</taxon>
        <taxon>Chitinophagia</taxon>
        <taxon>Chitinophagales</taxon>
        <taxon>Chitinophagaceae</taxon>
        <taxon>Lacibacter</taxon>
    </lineage>
</organism>
<evidence type="ECO:0000256" key="2">
    <source>
        <dbReference type="ARBA" id="ARBA00023125"/>
    </source>
</evidence>
<sequence>MHKFKIIEDRELTRIQQVAESIRRDIEKGLLQRNEQLPSINEFSSEYKVARDTIEKAYGLLKKQGYINSFAGKGYFVVGKKDKKLKVLLVFNKLSTYKKMVYDSFIETLGKHANVDLQIHHYDPHLLKEIIENALGKYHYYVIMPHFYLTAKTEEYLKIFEMIPEQELVILDKQIKGLKKNCIEVYQDFQNDIYSALADAKDLLLKYDRIAVVLKKEGHHPREIIKGVRQFCLEFNKELEVLSSAETIALNKGTVYIETTESDLALLIKKARQSKMIPGKSIGIISFNETVLKELLDVTVITTDFEAMGRTAAKCILDNNCRKIRNPFYMIRRKTL</sequence>
<dbReference type="InterPro" id="IPR000524">
    <property type="entry name" value="Tscrpt_reg_HTH_GntR"/>
</dbReference>
<dbReference type="PROSITE" id="PS50949">
    <property type="entry name" value="HTH_GNTR"/>
    <property type="match status" value="1"/>
</dbReference>
<dbReference type="InterPro" id="IPR036388">
    <property type="entry name" value="WH-like_DNA-bd_sf"/>
</dbReference>
<dbReference type="Gene3D" id="1.10.10.10">
    <property type="entry name" value="Winged helix-like DNA-binding domain superfamily/Winged helix DNA-binding domain"/>
    <property type="match status" value="1"/>
</dbReference>
<keyword evidence="2" id="KW-0238">DNA-binding</keyword>